<dbReference type="InParanoid" id="A0A263CXU8"/>
<comment type="caution">
    <text evidence="2">The sequence shown here is derived from an EMBL/GenBank/DDBJ whole genome shotgun (WGS) entry which is preliminary data.</text>
</comment>
<dbReference type="EMBL" id="NKYE01000023">
    <property type="protein sequence ID" value="OZM70156.1"/>
    <property type="molecule type" value="Genomic_DNA"/>
</dbReference>
<accession>A0A263CXU8</accession>
<evidence type="ECO:0000256" key="1">
    <source>
        <dbReference type="SAM" id="Phobius"/>
    </source>
</evidence>
<gene>
    <name evidence="2" type="ORF">CFN78_26665</name>
</gene>
<feature type="transmembrane region" description="Helical" evidence="1">
    <location>
        <begin position="53"/>
        <end position="70"/>
    </location>
</feature>
<dbReference type="AlphaFoldDB" id="A0A263CXU8"/>
<name>A0A263CXU8_9PSEU</name>
<dbReference type="RefSeq" id="WP_094865802.1">
    <property type="nucleotide sequence ID" value="NZ_NKYE01000023.1"/>
</dbReference>
<sequence>MRKAIQFLGLYLVVAGISGTIDHLAFQPILNPILNAFNRFVIPHIDALTGFEVYANLTVSVIGVVVLVIAERAGRRTSGAR</sequence>
<dbReference type="Proteomes" id="UP000242444">
    <property type="component" value="Unassembled WGS sequence"/>
</dbReference>
<protein>
    <submittedName>
        <fullName evidence="2">Uncharacterized protein</fullName>
    </submittedName>
</protein>
<organism evidence="2 3">
    <name type="scientific">Amycolatopsis antarctica</name>
    <dbReference type="NCBI Taxonomy" id="1854586"/>
    <lineage>
        <taxon>Bacteria</taxon>
        <taxon>Bacillati</taxon>
        <taxon>Actinomycetota</taxon>
        <taxon>Actinomycetes</taxon>
        <taxon>Pseudonocardiales</taxon>
        <taxon>Pseudonocardiaceae</taxon>
        <taxon>Amycolatopsis</taxon>
    </lineage>
</organism>
<evidence type="ECO:0000313" key="3">
    <source>
        <dbReference type="Proteomes" id="UP000242444"/>
    </source>
</evidence>
<keyword evidence="1" id="KW-0472">Membrane</keyword>
<keyword evidence="1" id="KW-0812">Transmembrane</keyword>
<evidence type="ECO:0000313" key="2">
    <source>
        <dbReference type="EMBL" id="OZM70156.1"/>
    </source>
</evidence>
<dbReference type="OrthoDB" id="3637911at2"/>
<reference evidence="2 3" key="1">
    <citation type="submission" date="2017-07" db="EMBL/GenBank/DDBJ databases">
        <title>Amycolatopsis antarcticus sp. nov., isolated from the surface of an Antarcticus brown macroalga.</title>
        <authorList>
            <person name="Wang J."/>
            <person name="Leiva S."/>
            <person name="Huang J."/>
            <person name="Huang Y."/>
        </authorList>
    </citation>
    <scope>NUCLEOTIDE SEQUENCE [LARGE SCALE GENOMIC DNA]</scope>
    <source>
        <strain evidence="2 3">AU-G6</strain>
    </source>
</reference>
<proteinExistence type="predicted"/>
<keyword evidence="1" id="KW-1133">Transmembrane helix</keyword>
<keyword evidence="3" id="KW-1185">Reference proteome</keyword>